<feature type="region of interest" description="Disordered" evidence="1">
    <location>
        <begin position="1"/>
        <end position="92"/>
    </location>
</feature>
<dbReference type="InterPro" id="IPR021711">
    <property type="entry name" value="DUF3295"/>
</dbReference>
<dbReference type="Pfam" id="PF11702">
    <property type="entry name" value="DUF3295"/>
    <property type="match status" value="1"/>
</dbReference>
<comment type="caution">
    <text evidence="3">The sequence shown here is derived from an EMBL/GenBank/DDBJ whole genome shotgun (WGS) entry which is preliminary data.</text>
</comment>
<dbReference type="Proteomes" id="UP001305647">
    <property type="component" value="Unassembled WGS sequence"/>
</dbReference>
<dbReference type="AlphaFoldDB" id="A0AAN6SYS6"/>
<gene>
    <name evidence="3" type="ORF">N658DRAFT_488952</name>
</gene>
<feature type="region of interest" description="Disordered" evidence="1">
    <location>
        <begin position="106"/>
        <end position="143"/>
    </location>
</feature>
<feature type="compositionally biased region" description="Acidic residues" evidence="1">
    <location>
        <begin position="54"/>
        <end position="65"/>
    </location>
</feature>
<dbReference type="EMBL" id="MU863668">
    <property type="protein sequence ID" value="KAK4097784.1"/>
    <property type="molecule type" value="Genomic_DNA"/>
</dbReference>
<keyword evidence="4" id="KW-1185">Reference proteome</keyword>
<reference evidence="3" key="2">
    <citation type="submission" date="2023-05" db="EMBL/GenBank/DDBJ databases">
        <authorList>
            <consortium name="Lawrence Berkeley National Laboratory"/>
            <person name="Steindorff A."/>
            <person name="Hensen N."/>
            <person name="Bonometti L."/>
            <person name="Westerberg I."/>
            <person name="Brannstrom I.O."/>
            <person name="Guillou S."/>
            <person name="Cros-Aarteil S."/>
            <person name="Calhoun S."/>
            <person name="Haridas S."/>
            <person name="Kuo A."/>
            <person name="Mondo S."/>
            <person name="Pangilinan J."/>
            <person name="Riley R."/>
            <person name="Labutti K."/>
            <person name="Andreopoulos B."/>
            <person name="Lipzen A."/>
            <person name="Chen C."/>
            <person name="Yanf M."/>
            <person name="Daum C."/>
            <person name="Ng V."/>
            <person name="Clum A."/>
            <person name="Ohm R."/>
            <person name="Martin F."/>
            <person name="Silar P."/>
            <person name="Natvig D."/>
            <person name="Lalanne C."/>
            <person name="Gautier V."/>
            <person name="Ament-Velasquez S.L."/>
            <person name="Kruys A."/>
            <person name="Hutchinson M.I."/>
            <person name="Powell A.J."/>
            <person name="Barry K."/>
            <person name="Miller A.N."/>
            <person name="Grigoriev I.V."/>
            <person name="Debuchy R."/>
            <person name="Gladieux P."/>
            <person name="Thoren M.H."/>
            <person name="Johannesson H."/>
        </authorList>
    </citation>
    <scope>NUCLEOTIDE SEQUENCE</scope>
    <source>
        <strain evidence="3">CBS 757.83</strain>
    </source>
</reference>
<reference evidence="3" key="1">
    <citation type="journal article" date="2023" name="Mol. Phylogenet. Evol.">
        <title>Genome-scale phylogeny and comparative genomics of the fungal order Sordariales.</title>
        <authorList>
            <person name="Hensen N."/>
            <person name="Bonometti L."/>
            <person name="Westerberg I."/>
            <person name="Brannstrom I.O."/>
            <person name="Guillou S."/>
            <person name="Cros-Aarteil S."/>
            <person name="Calhoun S."/>
            <person name="Haridas S."/>
            <person name="Kuo A."/>
            <person name="Mondo S."/>
            <person name="Pangilinan J."/>
            <person name="Riley R."/>
            <person name="LaButti K."/>
            <person name="Andreopoulos B."/>
            <person name="Lipzen A."/>
            <person name="Chen C."/>
            <person name="Yan M."/>
            <person name="Daum C."/>
            <person name="Ng V."/>
            <person name="Clum A."/>
            <person name="Steindorff A."/>
            <person name="Ohm R.A."/>
            <person name="Martin F."/>
            <person name="Silar P."/>
            <person name="Natvig D.O."/>
            <person name="Lalanne C."/>
            <person name="Gautier V."/>
            <person name="Ament-Velasquez S.L."/>
            <person name="Kruys A."/>
            <person name="Hutchinson M.I."/>
            <person name="Powell A.J."/>
            <person name="Barry K."/>
            <person name="Miller A.N."/>
            <person name="Grigoriev I.V."/>
            <person name="Debuchy R."/>
            <person name="Gladieux P."/>
            <person name="Hiltunen Thoren M."/>
            <person name="Johannesson H."/>
        </authorList>
    </citation>
    <scope>NUCLEOTIDE SEQUENCE</scope>
    <source>
        <strain evidence="3">CBS 757.83</strain>
    </source>
</reference>
<evidence type="ECO:0000313" key="3">
    <source>
        <dbReference type="EMBL" id="KAK4097784.1"/>
    </source>
</evidence>
<accession>A0AAN6SYS6</accession>
<evidence type="ECO:0000259" key="2">
    <source>
        <dbReference type="Pfam" id="PF11702"/>
    </source>
</evidence>
<protein>
    <recommendedName>
        <fullName evidence="2">DUF3295 domain-containing protein</fullName>
    </recommendedName>
</protein>
<name>A0AAN6SYS6_9PEZI</name>
<feature type="compositionally biased region" description="Basic and acidic residues" evidence="1">
    <location>
        <begin position="66"/>
        <end position="85"/>
    </location>
</feature>
<sequence>MSQLGGLSGEGFQRPTSTGRKGRTLLKNKLVPSANPTSAISNSEDGIERAIDESAIDDDAEQWEDDPARDNADESKLQFKRRDLPANRPSCSPSLLTLIMEQSTPALSRPGEGLDRPSSVVSPEDPTDRRRRKTNHAPPMRPINKRFCTITDDARTRLNIIDAELTRELMENLLRLRAFPKHVIKEGKDQDDSIWDQYSDPKSW</sequence>
<feature type="compositionally biased region" description="Polar residues" evidence="1">
    <location>
        <begin position="34"/>
        <end position="44"/>
    </location>
</feature>
<proteinExistence type="predicted"/>
<organism evidence="3 4">
    <name type="scientific">Parathielavia hyrcaniae</name>
    <dbReference type="NCBI Taxonomy" id="113614"/>
    <lineage>
        <taxon>Eukaryota</taxon>
        <taxon>Fungi</taxon>
        <taxon>Dikarya</taxon>
        <taxon>Ascomycota</taxon>
        <taxon>Pezizomycotina</taxon>
        <taxon>Sordariomycetes</taxon>
        <taxon>Sordariomycetidae</taxon>
        <taxon>Sordariales</taxon>
        <taxon>Chaetomiaceae</taxon>
        <taxon>Parathielavia</taxon>
    </lineage>
</organism>
<evidence type="ECO:0000313" key="4">
    <source>
        <dbReference type="Proteomes" id="UP001305647"/>
    </source>
</evidence>
<evidence type="ECO:0000256" key="1">
    <source>
        <dbReference type="SAM" id="MobiDB-lite"/>
    </source>
</evidence>
<feature type="domain" description="DUF3295" evidence="2">
    <location>
        <begin position="16"/>
        <end position="177"/>
    </location>
</feature>